<reference evidence="2 3" key="1">
    <citation type="submission" date="2018-08" db="EMBL/GenBank/DDBJ databases">
        <title>Complete genomic analysis of a Citrobacter pasteurii isolated from cockles (Cerastoderma edule) containing a new chromosomic qnrB allele.</title>
        <authorList>
            <person name="Rodrigues A."/>
            <person name="Baptista T."/>
            <person name="Quesada A."/>
            <person name="Campos M.J."/>
        </authorList>
    </citation>
    <scope>NUCLEOTIDE SEQUENCE [LARGE SCALE GENOMIC DNA]</scope>
    <source>
        <strain evidence="2 3">BA18</strain>
    </source>
</reference>
<name>A0A6N6K2H0_9ENTR</name>
<dbReference type="AlphaFoldDB" id="A0A6N6K2H0"/>
<sequence>MLHNPEKKEPLSPSNVDKQKHNREQIELEQNRAAIALAQDEIVKRYGSASAEYIKGHRGVDNETGHRVTKGLADVAAHKVNPDYATQNIKQQAGFSAEIATTSRDNAEAIINGDTARTWRSDDLPEFGRNHNVVDRVMIQDGVIVEGSQSQMKFVGDRDQLFKDITKDDGKFSRYRGVKLELPSEQYKGAAEHCRKKASELREQAGKVEASGKHDIADKLRREADNYEQLADNVIDSGLTTEQAIFYREHPKIATAMDITRTSHRAGIEGAKTGAVVGGAISLVINIFNVAQEKKALGEAIEDITFDSAKAAVMGYGTAFAGSAIKAGLQQSEKQALRAIAGTTAPVLAVNICLSLGISIKRYINNEINEAELLDEIGEKGSGMLSSGMMAALGQIAIPVPVVGAAIGGMIGYTLSSMFYQSALEAAREVTLSRERLAHISAIESEARAQIKQQQTLLDEFTAREIPQLCKDTQHFFNIISRGTDNIDDLAFAVNDFATLLGAQLQFQTMPEFEEFMDSDKPLVL</sequence>
<protein>
    <submittedName>
        <fullName evidence="2">Uncharacterized protein</fullName>
    </submittedName>
</protein>
<evidence type="ECO:0000313" key="3">
    <source>
        <dbReference type="Proteomes" id="UP000468420"/>
    </source>
</evidence>
<gene>
    <name evidence="2" type="ORF">DXF85_15925</name>
</gene>
<evidence type="ECO:0000313" key="2">
    <source>
        <dbReference type="EMBL" id="KAA1276832.1"/>
    </source>
</evidence>
<organism evidence="2 3">
    <name type="scientific">Citrobacter pasteurii</name>
    <dbReference type="NCBI Taxonomy" id="1563222"/>
    <lineage>
        <taxon>Bacteria</taxon>
        <taxon>Pseudomonadati</taxon>
        <taxon>Pseudomonadota</taxon>
        <taxon>Gammaproteobacteria</taxon>
        <taxon>Enterobacterales</taxon>
        <taxon>Enterobacteriaceae</taxon>
        <taxon>Citrobacter</taxon>
    </lineage>
</organism>
<comment type="caution">
    <text evidence="2">The sequence shown here is derived from an EMBL/GenBank/DDBJ whole genome shotgun (WGS) entry which is preliminary data.</text>
</comment>
<feature type="compositionally biased region" description="Basic and acidic residues" evidence="1">
    <location>
        <begin position="1"/>
        <end position="10"/>
    </location>
</feature>
<proteinExistence type="predicted"/>
<evidence type="ECO:0000256" key="1">
    <source>
        <dbReference type="SAM" id="MobiDB-lite"/>
    </source>
</evidence>
<feature type="region of interest" description="Disordered" evidence="1">
    <location>
        <begin position="1"/>
        <end position="20"/>
    </location>
</feature>
<dbReference type="Proteomes" id="UP000468420">
    <property type="component" value="Unassembled WGS sequence"/>
</dbReference>
<dbReference type="EMBL" id="QRDC01000013">
    <property type="protein sequence ID" value="KAA1276832.1"/>
    <property type="molecule type" value="Genomic_DNA"/>
</dbReference>
<dbReference type="RefSeq" id="WP_149692015.1">
    <property type="nucleotide sequence ID" value="NZ_QRDC01000013.1"/>
</dbReference>
<accession>A0A6N6K2H0</accession>